<feature type="domain" description="Phage-Barnase-EndoU-ColicinE5/D-RelE like nuclease 4" evidence="1">
    <location>
        <begin position="24"/>
        <end position="175"/>
    </location>
</feature>
<dbReference type="AlphaFoldDB" id="A0A644WZF9"/>
<proteinExistence type="predicted"/>
<dbReference type="Pfam" id="PF18813">
    <property type="entry name" value="PBECR4"/>
    <property type="match status" value="1"/>
</dbReference>
<evidence type="ECO:0000259" key="1">
    <source>
        <dbReference type="Pfam" id="PF18813"/>
    </source>
</evidence>
<organism evidence="2">
    <name type="scientific">bioreactor metagenome</name>
    <dbReference type="NCBI Taxonomy" id="1076179"/>
    <lineage>
        <taxon>unclassified sequences</taxon>
        <taxon>metagenomes</taxon>
        <taxon>ecological metagenomes</taxon>
    </lineage>
</organism>
<accession>A0A644WZF9</accession>
<dbReference type="EMBL" id="VSSQ01001546">
    <property type="protein sequence ID" value="MPM09232.1"/>
    <property type="molecule type" value="Genomic_DNA"/>
</dbReference>
<dbReference type="InterPro" id="IPR041420">
    <property type="entry name" value="PBECR4"/>
</dbReference>
<reference evidence="2" key="1">
    <citation type="submission" date="2019-08" db="EMBL/GenBank/DDBJ databases">
        <authorList>
            <person name="Kucharzyk K."/>
            <person name="Murdoch R.W."/>
            <person name="Higgins S."/>
            <person name="Loffler F."/>
        </authorList>
    </citation>
    <scope>NUCLEOTIDE SEQUENCE</scope>
</reference>
<gene>
    <name evidence="2" type="ORF">SDC9_55548</name>
</gene>
<evidence type="ECO:0000313" key="2">
    <source>
        <dbReference type="EMBL" id="MPM09232.1"/>
    </source>
</evidence>
<sequence length="188" mass="21160">MVKKEYKRMSIKETTQITRQLNAIYKAAHLLQEHFVDKKVSFVGEVSTVAIIFSTTNFMHLCGIDYRRGTHLFFQDALDRKINLQDIQIKTDGTTFQKLQVIGSLDLLLGKHISIVGRGVYASLRYDAAIRTRKKILALSLKQNGLIYIPISLLNLSSKEIGPGQKVTGIFSEDLTSGELKMIMEVIG</sequence>
<protein>
    <recommendedName>
        <fullName evidence="1">Phage-Barnase-EndoU-ColicinE5/D-RelE like nuclease 4 domain-containing protein</fullName>
    </recommendedName>
</protein>
<name>A0A644WZF9_9ZZZZ</name>
<comment type="caution">
    <text evidence="2">The sequence shown here is derived from an EMBL/GenBank/DDBJ whole genome shotgun (WGS) entry which is preliminary data.</text>
</comment>